<comment type="caution">
    <text evidence="1">The sequence shown here is derived from an EMBL/GenBank/DDBJ whole genome shotgun (WGS) entry which is preliminary data.</text>
</comment>
<evidence type="ECO:0000313" key="1">
    <source>
        <dbReference type="EMBL" id="MDP9792384.1"/>
    </source>
</evidence>
<keyword evidence="2" id="KW-1185">Reference proteome</keyword>
<protein>
    <submittedName>
        <fullName evidence="1">Uncharacterized protein</fullName>
    </submittedName>
</protein>
<gene>
    <name evidence="1" type="ORF">J2S43_000896</name>
</gene>
<organism evidence="1 2">
    <name type="scientific">Catenuloplanes nepalensis</name>
    <dbReference type="NCBI Taxonomy" id="587533"/>
    <lineage>
        <taxon>Bacteria</taxon>
        <taxon>Bacillati</taxon>
        <taxon>Actinomycetota</taxon>
        <taxon>Actinomycetes</taxon>
        <taxon>Micromonosporales</taxon>
        <taxon>Micromonosporaceae</taxon>
        <taxon>Catenuloplanes</taxon>
    </lineage>
</organism>
<sequence>MDGPATGSRLVPLRVFAIAREIGSAITVTALTVA</sequence>
<proteinExistence type="predicted"/>
<dbReference type="EMBL" id="JAUSRA010000001">
    <property type="protein sequence ID" value="MDP9792384.1"/>
    <property type="molecule type" value="Genomic_DNA"/>
</dbReference>
<reference evidence="1 2" key="1">
    <citation type="submission" date="2023-07" db="EMBL/GenBank/DDBJ databases">
        <title>Sequencing the genomes of 1000 actinobacteria strains.</title>
        <authorList>
            <person name="Klenk H.-P."/>
        </authorList>
    </citation>
    <scope>NUCLEOTIDE SEQUENCE [LARGE SCALE GENOMIC DNA]</scope>
    <source>
        <strain evidence="1 2">DSM 44710</strain>
    </source>
</reference>
<dbReference type="Proteomes" id="UP001240984">
    <property type="component" value="Unassembled WGS sequence"/>
</dbReference>
<evidence type="ECO:0000313" key="2">
    <source>
        <dbReference type="Proteomes" id="UP001240984"/>
    </source>
</evidence>
<name>A0ABT9MLS5_9ACTN</name>
<accession>A0ABT9MLS5</accession>